<dbReference type="Proteomes" id="UP000824193">
    <property type="component" value="Unassembled WGS sequence"/>
</dbReference>
<protein>
    <submittedName>
        <fullName evidence="1">DUF1292 domain-containing protein</fullName>
    </submittedName>
</protein>
<name>A0A9D1V3M3_9FIRM</name>
<organism evidence="1 2">
    <name type="scientific">Candidatus Allofournierella pullicola</name>
    <dbReference type="NCBI Taxonomy" id="2838596"/>
    <lineage>
        <taxon>Bacteria</taxon>
        <taxon>Bacillati</taxon>
        <taxon>Bacillota</taxon>
        <taxon>Clostridia</taxon>
        <taxon>Eubacteriales</taxon>
        <taxon>Oscillospiraceae</taxon>
        <taxon>Allofournierella</taxon>
    </lineage>
</organism>
<dbReference type="AlphaFoldDB" id="A0A9D1V3M3"/>
<reference evidence="1" key="1">
    <citation type="journal article" date="2021" name="PeerJ">
        <title>Extensive microbial diversity within the chicken gut microbiome revealed by metagenomics and culture.</title>
        <authorList>
            <person name="Gilroy R."/>
            <person name="Ravi A."/>
            <person name="Getino M."/>
            <person name="Pursley I."/>
            <person name="Horton D.L."/>
            <person name="Alikhan N.F."/>
            <person name="Baker D."/>
            <person name="Gharbi K."/>
            <person name="Hall N."/>
            <person name="Watson M."/>
            <person name="Adriaenssens E.M."/>
            <person name="Foster-Nyarko E."/>
            <person name="Jarju S."/>
            <person name="Secka A."/>
            <person name="Antonio M."/>
            <person name="Oren A."/>
            <person name="Chaudhuri R.R."/>
            <person name="La Ragione R."/>
            <person name="Hildebrand F."/>
            <person name="Pallen M.J."/>
        </authorList>
    </citation>
    <scope>NUCLEOTIDE SEQUENCE</scope>
    <source>
        <strain evidence="1">2239</strain>
    </source>
</reference>
<sequence length="108" mass="12623">MAETKVPPTAQEEDDYTPDLITLEDEDGKEHVFEVIDAADLDDTHYMALVPYVEDEKQLEETEAELILMKVGEDENGEYLDIVEDDEELFKVSKMFEKRLQEFFDIEQ</sequence>
<comment type="caution">
    <text evidence="1">The sequence shown here is derived from an EMBL/GenBank/DDBJ whole genome shotgun (WGS) entry which is preliminary data.</text>
</comment>
<evidence type="ECO:0000313" key="1">
    <source>
        <dbReference type="EMBL" id="HIX05473.1"/>
    </source>
</evidence>
<dbReference type="Pfam" id="PF06949">
    <property type="entry name" value="DUF1292"/>
    <property type="match status" value="1"/>
</dbReference>
<dbReference type="EMBL" id="DXFW01000013">
    <property type="protein sequence ID" value="HIX05473.1"/>
    <property type="molecule type" value="Genomic_DNA"/>
</dbReference>
<evidence type="ECO:0000313" key="2">
    <source>
        <dbReference type="Proteomes" id="UP000824193"/>
    </source>
</evidence>
<reference evidence="1" key="2">
    <citation type="submission" date="2021-04" db="EMBL/GenBank/DDBJ databases">
        <authorList>
            <person name="Gilroy R."/>
        </authorList>
    </citation>
    <scope>NUCLEOTIDE SEQUENCE</scope>
    <source>
        <strain evidence="1">2239</strain>
    </source>
</reference>
<proteinExistence type="predicted"/>
<gene>
    <name evidence="1" type="ORF">H9865_05120</name>
</gene>
<accession>A0A9D1V3M3</accession>
<dbReference type="InterPro" id="IPR009711">
    <property type="entry name" value="UPF0473"/>
</dbReference>